<evidence type="ECO:0000256" key="3">
    <source>
        <dbReference type="ARBA" id="ARBA00009479"/>
    </source>
</evidence>
<comment type="subcellular location">
    <subcellularLocation>
        <location evidence="2">Cytoplasm</location>
    </subcellularLocation>
    <subcellularLocation>
        <location evidence="1">Plastid</location>
        <location evidence="1">Chloroplast</location>
    </subcellularLocation>
</comment>
<evidence type="ECO:0000256" key="5">
    <source>
        <dbReference type="ARBA" id="ARBA00022528"/>
    </source>
</evidence>
<dbReference type="InterPro" id="IPR001059">
    <property type="entry name" value="Transl_elong_P/YeiP_cen"/>
</dbReference>
<dbReference type="EnsemblProtists" id="PYU1_T000672">
    <property type="protein sequence ID" value="PYU1_T000672"/>
    <property type="gene ID" value="PYU1_G000672"/>
</dbReference>
<dbReference type="GO" id="GO:0043043">
    <property type="term" value="P:peptide biosynthetic process"/>
    <property type="evidence" value="ECO:0007669"/>
    <property type="project" value="InterPro"/>
</dbReference>
<dbReference type="STRING" id="431595.K3W6T1"/>
<dbReference type="FunFam" id="2.40.50.140:FF:000004">
    <property type="entry name" value="Elongation factor P"/>
    <property type="match status" value="1"/>
</dbReference>
<dbReference type="eggNOG" id="ENOG502QS68">
    <property type="taxonomic scope" value="Eukaryota"/>
</dbReference>
<dbReference type="SMART" id="SM01185">
    <property type="entry name" value="EFP"/>
    <property type="match status" value="1"/>
</dbReference>
<comment type="similarity">
    <text evidence="3">Belongs to the elongation factor P family.</text>
</comment>
<evidence type="ECO:0000256" key="4">
    <source>
        <dbReference type="ARBA" id="ARBA00022490"/>
    </source>
</evidence>
<dbReference type="InterPro" id="IPR015365">
    <property type="entry name" value="Elong-fact-P_C"/>
</dbReference>
<dbReference type="SUPFAM" id="SSF50249">
    <property type="entry name" value="Nucleic acid-binding proteins"/>
    <property type="match status" value="2"/>
</dbReference>
<keyword evidence="6" id="KW-0934">Plastid</keyword>
<organism evidence="10 11">
    <name type="scientific">Globisporangium ultimum (strain ATCC 200006 / CBS 805.95 / DAOM BR144)</name>
    <name type="common">Pythium ultimum</name>
    <dbReference type="NCBI Taxonomy" id="431595"/>
    <lineage>
        <taxon>Eukaryota</taxon>
        <taxon>Sar</taxon>
        <taxon>Stramenopiles</taxon>
        <taxon>Oomycota</taxon>
        <taxon>Peronosporomycetes</taxon>
        <taxon>Pythiales</taxon>
        <taxon>Pythiaceae</taxon>
        <taxon>Globisporangium</taxon>
    </lineage>
</organism>
<evidence type="ECO:0008006" key="12">
    <source>
        <dbReference type="Google" id="ProtNLM"/>
    </source>
</evidence>
<evidence type="ECO:0000313" key="10">
    <source>
        <dbReference type="EnsemblProtists" id="PYU1_T000672"/>
    </source>
</evidence>
<proteinExistence type="inferred from homology"/>
<dbReference type="InterPro" id="IPR014722">
    <property type="entry name" value="Rib_uL2_dom2"/>
</dbReference>
<evidence type="ECO:0000259" key="9">
    <source>
        <dbReference type="SMART" id="SM01185"/>
    </source>
</evidence>
<dbReference type="GO" id="GO:0009507">
    <property type="term" value="C:chloroplast"/>
    <property type="evidence" value="ECO:0007669"/>
    <property type="project" value="UniProtKB-SubCell"/>
</dbReference>
<dbReference type="InterPro" id="IPR012340">
    <property type="entry name" value="NA-bd_OB-fold"/>
</dbReference>
<evidence type="ECO:0000256" key="2">
    <source>
        <dbReference type="ARBA" id="ARBA00004496"/>
    </source>
</evidence>
<dbReference type="VEuPathDB" id="FungiDB:PYU1_G000672"/>
<keyword evidence="4" id="KW-0963">Cytoplasm</keyword>
<dbReference type="HOGENOM" id="CLU_074944_1_1_1"/>
<evidence type="ECO:0000259" key="8">
    <source>
        <dbReference type="SMART" id="SM00841"/>
    </source>
</evidence>
<dbReference type="PROSITE" id="PS01275">
    <property type="entry name" value="EFP"/>
    <property type="match status" value="1"/>
</dbReference>
<evidence type="ECO:0000256" key="1">
    <source>
        <dbReference type="ARBA" id="ARBA00004229"/>
    </source>
</evidence>
<evidence type="ECO:0000256" key="7">
    <source>
        <dbReference type="ARBA" id="ARBA00022917"/>
    </source>
</evidence>
<sequence>MALDIDGKIYRVTKHQHVKPGKGGAYTQVEMKEIKTGNKINRRFRAAESVQKAPLGPDQFFQFLYHEGNKLVLMHNSTFEQMEVPRDLFSERQLDFLLEGMTLTLQIVEGDVLWANMPENVTLAVTKTTAKGVADTALSVKDATLENGAVVKVPLFIEVGNQVRIATEDGSYVDKL</sequence>
<dbReference type="PANTHER" id="PTHR30053">
    <property type="entry name" value="ELONGATION FACTOR P"/>
    <property type="match status" value="1"/>
</dbReference>
<dbReference type="PIRSF" id="PIRSF005901">
    <property type="entry name" value="EF-P"/>
    <property type="match status" value="1"/>
</dbReference>
<dbReference type="Pfam" id="PF01132">
    <property type="entry name" value="EFP"/>
    <property type="match status" value="1"/>
</dbReference>
<dbReference type="AlphaFoldDB" id="K3W6T1"/>
<evidence type="ECO:0000256" key="6">
    <source>
        <dbReference type="ARBA" id="ARBA00022640"/>
    </source>
</evidence>
<name>K3W6T1_GLOUD</name>
<keyword evidence="5" id="KW-0150">Chloroplast</keyword>
<dbReference type="GO" id="GO:0005829">
    <property type="term" value="C:cytosol"/>
    <property type="evidence" value="ECO:0007669"/>
    <property type="project" value="UniProtKB-ARBA"/>
</dbReference>
<keyword evidence="11" id="KW-1185">Reference proteome</keyword>
<evidence type="ECO:0000313" key="11">
    <source>
        <dbReference type="Proteomes" id="UP000019132"/>
    </source>
</evidence>
<dbReference type="InParanoid" id="K3W6T1"/>
<reference evidence="10" key="3">
    <citation type="submission" date="2015-02" db="UniProtKB">
        <authorList>
            <consortium name="EnsemblProtists"/>
        </authorList>
    </citation>
    <scope>IDENTIFICATION</scope>
    <source>
        <strain evidence="10">DAOM BR144</strain>
    </source>
</reference>
<reference evidence="11" key="1">
    <citation type="journal article" date="2010" name="Genome Biol.">
        <title>Genome sequence of the necrotrophic plant pathogen Pythium ultimum reveals original pathogenicity mechanisms and effector repertoire.</title>
        <authorList>
            <person name="Levesque C.A."/>
            <person name="Brouwer H."/>
            <person name="Cano L."/>
            <person name="Hamilton J.P."/>
            <person name="Holt C."/>
            <person name="Huitema E."/>
            <person name="Raffaele S."/>
            <person name="Robideau G.P."/>
            <person name="Thines M."/>
            <person name="Win J."/>
            <person name="Zerillo M.M."/>
            <person name="Beakes G.W."/>
            <person name="Boore J.L."/>
            <person name="Busam D."/>
            <person name="Dumas B."/>
            <person name="Ferriera S."/>
            <person name="Fuerstenberg S.I."/>
            <person name="Gachon C.M."/>
            <person name="Gaulin E."/>
            <person name="Govers F."/>
            <person name="Grenville-Briggs L."/>
            <person name="Horner N."/>
            <person name="Hostetler J."/>
            <person name="Jiang R.H."/>
            <person name="Johnson J."/>
            <person name="Krajaejun T."/>
            <person name="Lin H."/>
            <person name="Meijer H.J."/>
            <person name="Moore B."/>
            <person name="Morris P."/>
            <person name="Phuntmart V."/>
            <person name="Puiu D."/>
            <person name="Shetty J."/>
            <person name="Stajich J.E."/>
            <person name="Tripathy S."/>
            <person name="Wawra S."/>
            <person name="van West P."/>
            <person name="Whitty B.R."/>
            <person name="Coutinho P.M."/>
            <person name="Henrissat B."/>
            <person name="Martin F."/>
            <person name="Thomas P.D."/>
            <person name="Tyler B.M."/>
            <person name="De Vries R.P."/>
            <person name="Kamoun S."/>
            <person name="Yandell M."/>
            <person name="Tisserat N."/>
            <person name="Buell C.R."/>
        </authorList>
    </citation>
    <scope>NUCLEOTIDE SEQUENCE</scope>
    <source>
        <strain evidence="11">DAOM:BR144</strain>
    </source>
</reference>
<dbReference type="InterPro" id="IPR020599">
    <property type="entry name" value="Transl_elong_fac_P/YeiP"/>
</dbReference>
<dbReference type="SMART" id="SM00841">
    <property type="entry name" value="Elong-fact-P_C"/>
    <property type="match status" value="1"/>
</dbReference>
<dbReference type="InterPro" id="IPR008991">
    <property type="entry name" value="Translation_prot_SH3-like_sf"/>
</dbReference>
<dbReference type="Gene3D" id="2.30.30.30">
    <property type="match status" value="1"/>
</dbReference>
<dbReference type="Pfam" id="PF08207">
    <property type="entry name" value="EFP_N"/>
    <property type="match status" value="1"/>
</dbReference>
<dbReference type="InterPro" id="IPR013852">
    <property type="entry name" value="Transl_elong_P/YeiP_CS"/>
</dbReference>
<dbReference type="InterPro" id="IPR013185">
    <property type="entry name" value="Transl_elong_KOW-like"/>
</dbReference>
<dbReference type="OMA" id="WSVVEFQ"/>
<protein>
    <recommendedName>
        <fullName evidence="12">Elongation factor P</fullName>
    </recommendedName>
</protein>
<feature type="domain" description="Elongation factor P C-terminal" evidence="8">
    <location>
        <begin position="121"/>
        <end position="175"/>
    </location>
</feature>
<dbReference type="EMBL" id="GL376620">
    <property type="status" value="NOT_ANNOTATED_CDS"/>
    <property type="molecule type" value="Genomic_DNA"/>
</dbReference>
<keyword evidence="7" id="KW-0648">Protein biosynthesis</keyword>
<reference evidence="11" key="2">
    <citation type="submission" date="2010-04" db="EMBL/GenBank/DDBJ databases">
        <authorList>
            <person name="Buell R."/>
            <person name="Hamilton J."/>
            <person name="Hostetler J."/>
        </authorList>
    </citation>
    <scope>NUCLEOTIDE SEQUENCE [LARGE SCALE GENOMIC DNA]</scope>
    <source>
        <strain evidence="11">DAOM:BR144</strain>
    </source>
</reference>
<dbReference type="NCBIfam" id="NF001810">
    <property type="entry name" value="PRK00529.1"/>
    <property type="match status" value="1"/>
</dbReference>
<dbReference type="FunFam" id="2.40.50.140:FF:000009">
    <property type="entry name" value="Elongation factor P"/>
    <property type="match status" value="1"/>
</dbReference>
<dbReference type="Proteomes" id="UP000019132">
    <property type="component" value="Unassembled WGS sequence"/>
</dbReference>
<dbReference type="PANTHER" id="PTHR30053:SF14">
    <property type="entry name" value="TRANSLATION ELONGATION FACTOR KOW-LIKE DOMAIN-CONTAINING PROTEIN"/>
    <property type="match status" value="1"/>
</dbReference>
<accession>K3W6T1</accession>
<dbReference type="GO" id="GO:0003746">
    <property type="term" value="F:translation elongation factor activity"/>
    <property type="evidence" value="ECO:0007669"/>
    <property type="project" value="InterPro"/>
</dbReference>
<dbReference type="SUPFAM" id="SSF50104">
    <property type="entry name" value="Translation proteins SH3-like domain"/>
    <property type="match status" value="1"/>
</dbReference>
<dbReference type="Gene3D" id="2.40.50.140">
    <property type="entry name" value="Nucleic acid-binding proteins"/>
    <property type="match status" value="2"/>
</dbReference>
<dbReference type="FunFam" id="2.30.30.30:FF:000003">
    <property type="entry name" value="Elongation factor P"/>
    <property type="match status" value="1"/>
</dbReference>
<feature type="domain" description="Translation elongation factor P/YeiP central" evidence="9">
    <location>
        <begin position="58"/>
        <end position="113"/>
    </location>
</feature>
<dbReference type="Pfam" id="PF09285">
    <property type="entry name" value="Elong-fact-P_C"/>
    <property type="match status" value="1"/>
</dbReference>